<sequence length="172" mass="20049">MPDKCPICNYACEPIPVLSYNRGKNFNDNSEVVFLVCACPRNDCKELFLVRYKKIYYDADMYSLVGYSPFKYKDIIFEECISDISQTFVDIYNQAMKAEKYNLIDIAGVGYRKALEFLIKDYSIKKNPDSKNEIENSFLGKCITTFIKNENIKLCAKRATWIGNDETHYLRK</sequence>
<dbReference type="AlphaFoldDB" id="A0A8J8MAZ9"/>
<dbReference type="RefSeq" id="WP_212693632.1">
    <property type="nucleotide sequence ID" value="NZ_CP058561.1"/>
</dbReference>
<reference evidence="1 2" key="1">
    <citation type="submission" date="2020-07" db="EMBL/GenBank/DDBJ databases">
        <title>Vallitalea guaymasensis genome.</title>
        <authorList>
            <person name="Postec A."/>
        </authorList>
    </citation>
    <scope>NUCLEOTIDE SEQUENCE [LARGE SCALE GENOMIC DNA]</scope>
    <source>
        <strain evidence="1 2">Ra1766G1</strain>
    </source>
</reference>
<proteinExistence type="predicted"/>
<dbReference type="EMBL" id="CP058561">
    <property type="protein sequence ID" value="QUH29612.1"/>
    <property type="molecule type" value="Genomic_DNA"/>
</dbReference>
<evidence type="ECO:0000313" key="1">
    <source>
        <dbReference type="EMBL" id="QUH29612.1"/>
    </source>
</evidence>
<organism evidence="1 2">
    <name type="scientific">Vallitalea guaymasensis</name>
    <dbReference type="NCBI Taxonomy" id="1185412"/>
    <lineage>
        <taxon>Bacteria</taxon>
        <taxon>Bacillati</taxon>
        <taxon>Bacillota</taxon>
        <taxon>Clostridia</taxon>
        <taxon>Lachnospirales</taxon>
        <taxon>Vallitaleaceae</taxon>
        <taxon>Vallitalea</taxon>
    </lineage>
</organism>
<evidence type="ECO:0000313" key="2">
    <source>
        <dbReference type="Proteomes" id="UP000677305"/>
    </source>
</evidence>
<accession>A0A8J8MAZ9</accession>
<protein>
    <submittedName>
        <fullName evidence="1">DUF4145 domain-containing protein</fullName>
    </submittedName>
</protein>
<keyword evidence="2" id="KW-1185">Reference proteome</keyword>
<gene>
    <name evidence="1" type="ORF">HYG85_12130</name>
</gene>
<name>A0A8J8MAZ9_9FIRM</name>
<dbReference type="Proteomes" id="UP000677305">
    <property type="component" value="Chromosome"/>
</dbReference>
<dbReference type="KEGG" id="vgu:HYG85_12130"/>